<dbReference type="InterPro" id="IPR029058">
    <property type="entry name" value="AB_hydrolase_fold"/>
</dbReference>
<evidence type="ECO:0000256" key="1">
    <source>
        <dbReference type="ARBA" id="ARBA00022801"/>
    </source>
</evidence>
<dbReference type="PANTHER" id="PTHR43056">
    <property type="entry name" value="PEPTIDASE S9 PROLYL OLIGOPEPTIDASE"/>
    <property type="match status" value="1"/>
</dbReference>
<feature type="chain" id="PRO_5047345269" evidence="2">
    <location>
        <begin position="23"/>
        <end position="557"/>
    </location>
</feature>
<accession>A0ABW6CNS7</accession>
<evidence type="ECO:0000313" key="4">
    <source>
        <dbReference type="EMBL" id="MFD3264735.1"/>
    </source>
</evidence>
<dbReference type="PANTHER" id="PTHR43056:SF10">
    <property type="entry name" value="COCE_NOND FAMILY, PUTATIVE (AFU_ORTHOLOGUE AFUA_7G00600)-RELATED"/>
    <property type="match status" value="1"/>
</dbReference>
<dbReference type="NCBIfam" id="TIGR00976">
    <property type="entry name" value="CocE_NonD"/>
    <property type="match status" value="2"/>
</dbReference>
<keyword evidence="5" id="KW-1185">Reference proteome</keyword>
<dbReference type="InterPro" id="IPR008979">
    <property type="entry name" value="Galactose-bd-like_sf"/>
</dbReference>
<organism evidence="4 5">
    <name type="scientific">Phenylobacterium ferrooxidans</name>
    <dbReference type="NCBI Taxonomy" id="2982689"/>
    <lineage>
        <taxon>Bacteria</taxon>
        <taxon>Pseudomonadati</taxon>
        <taxon>Pseudomonadota</taxon>
        <taxon>Alphaproteobacteria</taxon>
        <taxon>Caulobacterales</taxon>
        <taxon>Caulobacteraceae</taxon>
        <taxon>Phenylobacterium</taxon>
    </lineage>
</organism>
<dbReference type="InterPro" id="IPR005674">
    <property type="entry name" value="CocE/Ser_esterase"/>
</dbReference>
<dbReference type="Gene3D" id="3.40.50.1820">
    <property type="entry name" value="alpha/beta hydrolase"/>
    <property type="match status" value="2"/>
</dbReference>
<protein>
    <submittedName>
        <fullName evidence="4">CocE/NonD family hydrolase</fullName>
    </submittedName>
</protein>
<evidence type="ECO:0000313" key="5">
    <source>
        <dbReference type="Proteomes" id="UP001598130"/>
    </source>
</evidence>
<keyword evidence="2" id="KW-0732">Signal</keyword>
<dbReference type="SMART" id="SM00939">
    <property type="entry name" value="PepX_C"/>
    <property type="match status" value="1"/>
</dbReference>
<keyword evidence="1 4" id="KW-0378">Hydrolase</keyword>
<reference evidence="4 5" key="1">
    <citation type="submission" date="2022-09" db="EMBL/GenBank/DDBJ databases">
        <title>New species of Phenylobacterium.</title>
        <authorList>
            <person name="Mieszkin S."/>
        </authorList>
    </citation>
    <scope>NUCLEOTIDE SEQUENCE [LARGE SCALE GENOMIC DNA]</scope>
    <source>
        <strain evidence="4 5">HK31-G</strain>
    </source>
</reference>
<proteinExistence type="predicted"/>
<dbReference type="InterPro" id="IPR013736">
    <property type="entry name" value="Xaa-Pro_dipept_C"/>
</dbReference>
<dbReference type="Proteomes" id="UP001598130">
    <property type="component" value="Unassembled WGS sequence"/>
</dbReference>
<dbReference type="Pfam" id="PF02129">
    <property type="entry name" value="Peptidase_S15"/>
    <property type="match status" value="2"/>
</dbReference>
<gene>
    <name evidence="4" type="ORF">OCL97_12290</name>
</gene>
<dbReference type="Gene3D" id="2.60.120.260">
    <property type="entry name" value="Galactose-binding domain-like"/>
    <property type="match status" value="1"/>
</dbReference>
<name>A0ABW6CNS7_9CAUL</name>
<dbReference type="SUPFAM" id="SSF53474">
    <property type="entry name" value="alpha/beta-Hydrolases"/>
    <property type="match status" value="1"/>
</dbReference>
<dbReference type="InterPro" id="IPR000383">
    <property type="entry name" value="Xaa-Pro-like_dom"/>
</dbReference>
<dbReference type="RefSeq" id="WP_377370316.1">
    <property type="nucleotide sequence ID" value="NZ_JAOTJD010000021.1"/>
</dbReference>
<feature type="domain" description="Xaa-Pro dipeptidyl-peptidase C-terminal" evidence="3">
    <location>
        <begin position="296"/>
        <end position="548"/>
    </location>
</feature>
<evidence type="ECO:0000259" key="3">
    <source>
        <dbReference type="SMART" id="SM00939"/>
    </source>
</evidence>
<dbReference type="InterPro" id="IPR050585">
    <property type="entry name" value="Xaa-Pro_dipeptidyl-ppase/CocE"/>
</dbReference>
<dbReference type="GO" id="GO:0016787">
    <property type="term" value="F:hydrolase activity"/>
    <property type="evidence" value="ECO:0007669"/>
    <property type="project" value="UniProtKB-KW"/>
</dbReference>
<dbReference type="Pfam" id="PF08530">
    <property type="entry name" value="PepX_C"/>
    <property type="match status" value="1"/>
</dbReference>
<dbReference type="EMBL" id="JAOTJD010000021">
    <property type="protein sequence ID" value="MFD3264735.1"/>
    <property type="molecule type" value="Genomic_DNA"/>
</dbReference>
<evidence type="ECO:0000256" key="2">
    <source>
        <dbReference type="SAM" id="SignalP"/>
    </source>
</evidence>
<comment type="caution">
    <text evidence="4">The sequence shown here is derived from an EMBL/GenBank/DDBJ whole genome shotgun (WGS) entry which is preliminary data.</text>
</comment>
<sequence length="557" mass="60787">MMTLKSALLAATLCIAPMSALAQTAPPAAYAPPPGATEEFATLRDGVKLAANVFKPQGTGPWPVVLSRTPYLKDGRGSPDQLAAQAKKYTDSGYVFVLQDVRGKGHSQGFYQAYVTDIEDGYDSVEWAAEQPWSNGRVGVTGASALGVTANSAAMANPPHLKAAYVVVAPYDRLHSSFMGGVIKEKDTVGWLKGQSISDAEIDQVRARAADDVFWNRFAMSTNRKYITVPIYNVGGWYDIFNQGNTSNFTWLQNQGSKGARGNQKLLMGPFGHGPLSGDLAYPGQDQLQGAFGNELRWFDYWLKGIDNGVMDEPPVSYFMMASARKGQASPTNRMMTSANWPPANREVRYYLTPDRSLTTKAPTATEAKVSYRFDPANPVATFGGANLTFSRGPEDQRQVPARQDYLRFQTPVLDKDVAIAGPVKVELYGATDGLDTDFMAKLVDVYPDGYEALVLDAPIRARYRHGRMPDDVKMMTPGAPAELVIDLWSTAITFEKGHRIAMHITSSNAPRFEVNPNTGEAPGKQTQKPRVAVNSVYMDASRPSALVLPVIYPQTN</sequence>
<dbReference type="SUPFAM" id="SSF49785">
    <property type="entry name" value="Galactose-binding domain-like"/>
    <property type="match status" value="1"/>
</dbReference>
<feature type="signal peptide" evidence="2">
    <location>
        <begin position="1"/>
        <end position="22"/>
    </location>
</feature>